<dbReference type="InParanoid" id="A2FEX0"/>
<dbReference type="InterPro" id="IPR036570">
    <property type="entry name" value="HORMA_dom_sf"/>
</dbReference>
<feature type="region of interest" description="Disordered" evidence="1">
    <location>
        <begin position="214"/>
        <end position="242"/>
    </location>
</feature>
<feature type="compositionally biased region" description="Low complexity" evidence="1">
    <location>
        <begin position="215"/>
        <end position="224"/>
    </location>
</feature>
<gene>
    <name evidence="3" type="ORF">TVAG_256640</name>
</gene>
<sequence length="272" mass="31050">MSSEKTQILGKTELQKIISLTREFLNKVIECIYYSRCPGEIADFREDDFQFSLKIPRSQSLRQLTSSHKIHGFVKLDIIIVNPDKLLERWIIEHRPLSKQESEVFTQHYSTEEKHLIYQKFSSCLRSVFCILNALPAQSIALNLKNYTAQDRKISALCGDFKMLEDQRFSLDEGHTKQVALPPVLTPVGKTIIRCQYLKEPEKELVPIINITKGTSSSSSTSDSVQPLQVEEPSSTSPASYEWYGYDPNVPVDYGSYVTSPMETEFISPDEN</sequence>
<dbReference type="Gene3D" id="3.30.900.10">
    <property type="entry name" value="HORMA domain"/>
    <property type="match status" value="1"/>
</dbReference>
<keyword evidence="4" id="KW-1185">Reference proteome</keyword>
<dbReference type="SMR" id="A2FEX0"/>
<name>A2FEX0_TRIV3</name>
<dbReference type="RefSeq" id="XP_001309454.1">
    <property type="nucleotide sequence ID" value="XM_001309453.1"/>
</dbReference>
<organism evidence="3 4">
    <name type="scientific">Trichomonas vaginalis (strain ATCC PRA-98 / G3)</name>
    <dbReference type="NCBI Taxonomy" id="412133"/>
    <lineage>
        <taxon>Eukaryota</taxon>
        <taxon>Metamonada</taxon>
        <taxon>Parabasalia</taxon>
        <taxon>Trichomonadida</taxon>
        <taxon>Trichomonadidae</taxon>
        <taxon>Trichomonas</taxon>
    </lineage>
</organism>
<dbReference type="InterPro" id="IPR018731">
    <property type="entry name" value="Atg13_N"/>
</dbReference>
<dbReference type="VEuPathDB" id="TrichDB:TVAG_256640"/>
<reference evidence="3" key="2">
    <citation type="journal article" date="2007" name="Science">
        <title>Draft genome sequence of the sexually transmitted pathogen Trichomonas vaginalis.</title>
        <authorList>
            <person name="Carlton J.M."/>
            <person name="Hirt R.P."/>
            <person name="Silva J.C."/>
            <person name="Delcher A.L."/>
            <person name="Schatz M."/>
            <person name="Zhao Q."/>
            <person name="Wortman J.R."/>
            <person name="Bidwell S.L."/>
            <person name="Alsmark U.C.M."/>
            <person name="Besteiro S."/>
            <person name="Sicheritz-Ponten T."/>
            <person name="Noel C.J."/>
            <person name="Dacks J.B."/>
            <person name="Foster P.G."/>
            <person name="Simillion C."/>
            <person name="Van de Peer Y."/>
            <person name="Miranda-Saavedra D."/>
            <person name="Barton G.J."/>
            <person name="Westrop G.D."/>
            <person name="Mueller S."/>
            <person name="Dessi D."/>
            <person name="Fiori P.L."/>
            <person name="Ren Q."/>
            <person name="Paulsen I."/>
            <person name="Zhang H."/>
            <person name="Bastida-Corcuera F.D."/>
            <person name="Simoes-Barbosa A."/>
            <person name="Brown M.T."/>
            <person name="Hayes R.D."/>
            <person name="Mukherjee M."/>
            <person name="Okumura C.Y."/>
            <person name="Schneider R."/>
            <person name="Smith A.J."/>
            <person name="Vanacova S."/>
            <person name="Villalvazo M."/>
            <person name="Haas B.J."/>
            <person name="Pertea M."/>
            <person name="Feldblyum T.V."/>
            <person name="Utterback T.R."/>
            <person name="Shu C.L."/>
            <person name="Osoegawa K."/>
            <person name="de Jong P.J."/>
            <person name="Hrdy I."/>
            <person name="Horvathova L."/>
            <person name="Zubacova Z."/>
            <person name="Dolezal P."/>
            <person name="Malik S.B."/>
            <person name="Logsdon J.M. Jr."/>
            <person name="Henze K."/>
            <person name="Gupta A."/>
            <person name="Wang C.C."/>
            <person name="Dunne R.L."/>
            <person name="Upcroft J.A."/>
            <person name="Upcroft P."/>
            <person name="White O."/>
            <person name="Salzberg S.L."/>
            <person name="Tang P."/>
            <person name="Chiu C.-H."/>
            <person name="Lee Y.-S."/>
            <person name="Embley T.M."/>
            <person name="Coombs G.H."/>
            <person name="Mottram J.C."/>
            <person name="Tachezy J."/>
            <person name="Fraser-Liggett C.M."/>
            <person name="Johnson P.J."/>
        </authorList>
    </citation>
    <scope>NUCLEOTIDE SEQUENCE [LARGE SCALE GENOMIC DNA]</scope>
    <source>
        <strain evidence="3">G3</strain>
    </source>
</reference>
<reference evidence="3" key="1">
    <citation type="submission" date="2006-10" db="EMBL/GenBank/DDBJ databases">
        <authorList>
            <person name="Amadeo P."/>
            <person name="Zhao Q."/>
            <person name="Wortman J."/>
            <person name="Fraser-Liggett C."/>
            <person name="Carlton J."/>
        </authorList>
    </citation>
    <scope>NUCLEOTIDE SEQUENCE</scope>
    <source>
        <strain evidence="3">G3</strain>
    </source>
</reference>
<dbReference type="KEGG" id="tva:4754297"/>
<dbReference type="Pfam" id="PF10033">
    <property type="entry name" value="ATG13"/>
    <property type="match status" value="1"/>
</dbReference>
<dbReference type="VEuPathDB" id="TrichDB:TVAGG3_0047030"/>
<evidence type="ECO:0000313" key="4">
    <source>
        <dbReference type="Proteomes" id="UP000001542"/>
    </source>
</evidence>
<dbReference type="GO" id="GO:1990316">
    <property type="term" value="C:Atg1/ULK1 kinase complex"/>
    <property type="evidence" value="ECO:0007669"/>
    <property type="project" value="InterPro"/>
</dbReference>
<proteinExistence type="predicted"/>
<dbReference type="EMBL" id="DS113754">
    <property type="protein sequence ID" value="EAX96524.1"/>
    <property type="molecule type" value="Genomic_DNA"/>
</dbReference>
<protein>
    <recommendedName>
        <fullName evidence="2">Autophagy-related protein 13 N-terminal domain-containing protein</fullName>
    </recommendedName>
</protein>
<accession>A2FEX0</accession>
<evidence type="ECO:0000256" key="1">
    <source>
        <dbReference type="SAM" id="MobiDB-lite"/>
    </source>
</evidence>
<dbReference type="AlphaFoldDB" id="A2FEX0"/>
<dbReference type="GO" id="GO:0006914">
    <property type="term" value="P:autophagy"/>
    <property type="evidence" value="ECO:0007669"/>
    <property type="project" value="InterPro"/>
</dbReference>
<evidence type="ECO:0000313" key="3">
    <source>
        <dbReference type="EMBL" id="EAX96524.1"/>
    </source>
</evidence>
<feature type="domain" description="Autophagy-related protein 13 N-terminal" evidence="2">
    <location>
        <begin position="84"/>
        <end position="200"/>
    </location>
</feature>
<dbReference type="Proteomes" id="UP000001542">
    <property type="component" value="Unassembled WGS sequence"/>
</dbReference>
<evidence type="ECO:0000259" key="2">
    <source>
        <dbReference type="Pfam" id="PF10033"/>
    </source>
</evidence>